<dbReference type="EMBL" id="BAABKG010000003">
    <property type="protein sequence ID" value="GAA5149593.1"/>
    <property type="molecule type" value="Genomic_DNA"/>
</dbReference>
<sequence length="229" mass="24021">MPGMSDYTGAVTVGGGADVRELTHLTITKVAVDPEMSNNAYLLRCRHTGDQLLVDAAAEPDTLREVVGDGGLATIVTTHQHWDHHRALADLAGETGAEVAAGEPDADAVSEQTGVQVTRRLNHGDTVAVGDCTLEVIALAGHTPGSVALLYDDTASGGHPHLFTGDSLFPGGVGGTFGDAAAFAQLIDEVEHKVFDRLPDDTWFYPGHGADSTLGAERGDLPAWRERGY</sequence>
<dbReference type="Pfam" id="PF00753">
    <property type="entry name" value="Lactamase_B"/>
    <property type="match status" value="1"/>
</dbReference>
<dbReference type="PANTHER" id="PTHR46233">
    <property type="entry name" value="HYDROXYACYLGLUTATHIONE HYDROLASE GLOC"/>
    <property type="match status" value="1"/>
</dbReference>
<keyword evidence="3" id="KW-1185">Reference proteome</keyword>
<feature type="domain" description="Metallo-beta-lactamase" evidence="1">
    <location>
        <begin position="37"/>
        <end position="208"/>
    </location>
</feature>
<dbReference type="PANTHER" id="PTHR46233:SF1">
    <property type="entry name" value="CONSERVED PROTEIN"/>
    <property type="match status" value="1"/>
</dbReference>
<dbReference type="CDD" id="cd06262">
    <property type="entry name" value="metallo-hydrolase-like_MBL-fold"/>
    <property type="match status" value="1"/>
</dbReference>
<protein>
    <submittedName>
        <fullName evidence="2">MBL fold metallo-hydrolase</fullName>
    </submittedName>
</protein>
<name>A0ABP9PSL8_9ACTN</name>
<dbReference type="InterPro" id="IPR036866">
    <property type="entry name" value="RibonucZ/Hydroxyglut_hydro"/>
</dbReference>
<dbReference type="Gene3D" id="3.60.15.10">
    <property type="entry name" value="Ribonuclease Z/Hydroxyacylglutathione hydrolase-like"/>
    <property type="match status" value="1"/>
</dbReference>
<comment type="caution">
    <text evidence="2">The sequence shown here is derived from an EMBL/GenBank/DDBJ whole genome shotgun (WGS) entry which is preliminary data.</text>
</comment>
<dbReference type="InterPro" id="IPR001279">
    <property type="entry name" value="Metallo-B-lactamas"/>
</dbReference>
<dbReference type="SUPFAM" id="SSF56281">
    <property type="entry name" value="Metallo-hydrolase/oxidoreductase"/>
    <property type="match status" value="1"/>
</dbReference>
<gene>
    <name evidence="2" type="ORF">GCM10023340_25150</name>
</gene>
<dbReference type="SMART" id="SM00849">
    <property type="entry name" value="Lactamase_B"/>
    <property type="match status" value="1"/>
</dbReference>
<proteinExistence type="predicted"/>
<evidence type="ECO:0000313" key="3">
    <source>
        <dbReference type="Proteomes" id="UP001500221"/>
    </source>
</evidence>
<organism evidence="2 3">
    <name type="scientific">Nocardioides marinquilinus</name>
    <dbReference type="NCBI Taxonomy" id="1210400"/>
    <lineage>
        <taxon>Bacteria</taxon>
        <taxon>Bacillati</taxon>
        <taxon>Actinomycetota</taxon>
        <taxon>Actinomycetes</taxon>
        <taxon>Propionibacteriales</taxon>
        <taxon>Nocardioidaceae</taxon>
        <taxon>Nocardioides</taxon>
    </lineage>
</organism>
<dbReference type="InterPro" id="IPR051453">
    <property type="entry name" value="MBL_Glyoxalase_II"/>
</dbReference>
<evidence type="ECO:0000313" key="2">
    <source>
        <dbReference type="EMBL" id="GAA5149593.1"/>
    </source>
</evidence>
<dbReference type="Proteomes" id="UP001500221">
    <property type="component" value="Unassembled WGS sequence"/>
</dbReference>
<accession>A0ABP9PSL8</accession>
<reference evidence="3" key="1">
    <citation type="journal article" date="2019" name="Int. J. Syst. Evol. Microbiol.">
        <title>The Global Catalogue of Microorganisms (GCM) 10K type strain sequencing project: providing services to taxonomists for standard genome sequencing and annotation.</title>
        <authorList>
            <consortium name="The Broad Institute Genomics Platform"/>
            <consortium name="The Broad Institute Genome Sequencing Center for Infectious Disease"/>
            <person name="Wu L."/>
            <person name="Ma J."/>
        </authorList>
    </citation>
    <scope>NUCLEOTIDE SEQUENCE [LARGE SCALE GENOMIC DNA]</scope>
    <source>
        <strain evidence="3">JCM 18459</strain>
    </source>
</reference>
<evidence type="ECO:0000259" key="1">
    <source>
        <dbReference type="SMART" id="SM00849"/>
    </source>
</evidence>